<feature type="transmembrane region" description="Helical" evidence="6">
    <location>
        <begin position="723"/>
        <end position="742"/>
    </location>
</feature>
<accession>A0A1T5EAG1</accession>
<evidence type="ECO:0000256" key="4">
    <source>
        <dbReference type="ARBA" id="ARBA00022989"/>
    </source>
</evidence>
<evidence type="ECO:0000313" key="10">
    <source>
        <dbReference type="Proteomes" id="UP000190541"/>
    </source>
</evidence>
<comment type="subcellular location">
    <subcellularLocation>
        <location evidence="1">Cell membrane</location>
        <topology evidence="1">Multi-pass membrane protein</topology>
    </subcellularLocation>
</comment>
<dbReference type="EMBL" id="FUYS01000009">
    <property type="protein sequence ID" value="SKB81032.1"/>
    <property type="molecule type" value="Genomic_DNA"/>
</dbReference>
<feature type="transmembrane region" description="Helical" evidence="6">
    <location>
        <begin position="21"/>
        <end position="45"/>
    </location>
</feature>
<protein>
    <submittedName>
        <fullName evidence="9">Duplicated orphan permease</fullName>
    </submittedName>
</protein>
<evidence type="ECO:0000256" key="3">
    <source>
        <dbReference type="ARBA" id="ARBA00022692"/>
    </source>
</evidence>
<reference evidence="9 10" key="1">
    <citation type="submission" date="2017-02" db="EMBL/GenBank/DDBJ databases">
        <authorList>
            <person name="Peterson S.W."/>
        </authorList>
    </citation>
    <scope>NUCLEOTIDE SEQUENCE [LARGE SCALE GENOMIC DNA]</scope>
    <source>
        <strain evidence="9 10">DSM 22899</strain>
    </source>
</reference>
<feature type="transmembrane region" description="Helical" evidence="6">
    <location>
        <begin position="281"/>
        <end position="303"/>
    </location>
</feature>
<evidence type="ECO:0000256" key="1">
    <source>
        <dbReference type="ARBA" id="ARBA00004651"/>
    </source>
</evidence>
<dbReference type="RefSeq" id="WP_079717871.1">
    <property type="nucleotide sequence ID" value="NZ_FUYS01000009.1"/>
</dbReference>
<feature type="transmembrane region" description="Helical" evidence="6">
    <location>
        <begin position="674"/>
        <end position="696"/>
    </location>
</feature>
<feature type="domain" description="MacB-like periplasmic core" evidence="8">
    <location>
        <begin position="503"/>
        <end position="615"/>
    </location>
</feature>
<dbReference type="AlphaFoldDB" id="A0A1T5EAG1"/>
<keyword evidence="4 6" id="KW-1133">Transmembrane helix</keyword>
<evidence type="ECO:0000259" key="7">
    <source>
        <dbReference type="Pfam" id="PF02687"/>
    </source>
</evidence>
<feature type="transmembrane region" description="Helical" evidence="6">
    <location>
        <begin position="754"/>
        <end position="777"/>
    </location>
</feature>
<dbReference type="Pfam" id="PF02687">
    <property type="entry name" value="FtsX"/>
    <property type="match status" value="2"/>
</dbReference>
<feature type="transmembrane region" description="Helical" evidence="6">
    <location>
        <begin position="422"/>
        <end position="445"/>
    </location>
</feature>
<dbReference type="GO" id="GO:0022857">
    <property type="term" value="F:transmembrane transporter activity"/>
    <property type="evidence" value="ECO:0007669"/>
    <property type="project" value="TreeGrafter"/>
</dbReference>
<evidence type="ECO:0000256" key="5">
    <source>
        <dbReference type="ARBA" id="ARBA00023136"/>
    </source>
</evidence>
<gene>
    <name evidence="9" type="ORF">SAMN05660226_03216</name>
</gene>
<dbReference type="InterPro" id="IPR050250">
    <property type="entry name" value="Macrolide_Exporter_MacB"/>
</dbReference>
<keyword evidence="3 6" id="KW-0812">Transmembrane</keyword>
<proteinExistence type="predicted"/>
<name>A0A1T5EAG1_9SPHI</name>
<dbReference type="InterPro" id="IPR003838">
    <property type="entry name" value="ABC3_permease_C"/>
</dbReference>
<dbReference type="GO" id="GO:0005886">
    <property type="term" value="C:plasma membrane"/>
    <property type="evidence" value="ECO:0007669"/>
    <property type="project" value="UniProtKB-SubCell"/>
</dbReference>
<dbReference type="Proteomes" id="UP000190541">
    <property type="component" value="Unassembled WGS sequence"/>
</dbReference>
<keyword evidence="2" id="KW-1003">Cell membrane</keyword>
<evidence type="ECO:0000313" key="9">
    <source>
        <dbReference type="EMBL" id="SKB81032.1"/>
    </source>
</evidence>
<evidence type="ECO:0000259" key="8">
    <source>
        <dbReference type="Pfam" id="PF12704"/>
    </source>
</evidence>
<dbReference type="STRING" id="623280.SAMN05660226_03216"/>
<evidence type="ECO:0000256" key="2">
    <source>
        <dbReference type="ARBA" id="ARBA00022475"/>
    </source>
</evidence>
<evidence type="ECO:0000256" key="6">
    <source>
        <dbReference type="SAM" id="Phobius"/>
    </source>
</evidence>
<keyword evidence="5 6" id="KW-0472">Membrane</keyword>
<keyword evidence="10" id="KW-1185">Reference proteome</keyword>
<feature type="transmembrane region" description="Helical" evidence="6">
    <location>
        <begin position="378"/>
        <end position="402"/>
    </location>
</feature>
<feature type="domain" description="MacB-like periplasmic core" evidence="8">
    <location>
        <begin position="22"/>
        <end position="242"/>
    </location>
</feature>
<feature type="transmembrane region" description="Helical" evidence="6">
    <location>
        <begin position="328"/>
        <end position="358"/>
    </location>
</feature>
<sequence length="794" mass="89088">MIKNHFKIAWRNIKRNKSYASINVLGLSLGIASALLIFVMISYHFSFDNFHSQPDRIFRLVTEWHDDGINRSAGVPRPLGKAYREDFSFSEYTARKVDYRRVMVAVPEAGDEKRFVEETGVAYTEPEFFAIFNFPLLRGDSSTILRQPNEIVLTDRIAKKYFDEADPIGKTLRINNRTDYVVKGVLRDFPVNTDLNQEIFASYHELLSDGMDTNWLGVYSGSKCYTRLKDGVTAEQVTKALTGLSHRIYEGRDKDIWQFKLQPLSDIHFNPDFDGYVNKNYLWALLIIGLFLIVTAAINFTNLATAQAINRAKEIGVRKVLGSNRKQLFWQFIAETAIITLIALAFAYGLALAILPGVNGLLGTEVQLRLFSNWQLPLFLATIAVFVVFLSGSYPGFVLAGFRPVQALRSKITQREIGGFSLRRVLVIGQFAISQVLIIGTLIIASQIRYTRETDLGFDKEAIVNLPIPDAGNAAKMKTLQHRLSAINGVKHVSLNFQPPASGSNNSTDIRYDNRPDTERWSINMKFADDRYLSTFNIPLVAGRNFFPSDTIKEFLVNETFVKNLNLASAEQVIGKRISINGDENQGTIVGVVKDFHNYSLHSEKDAICIMPSTTNYFNCSIKLHGQQLASSMAAFERLWKETYSDYVYSYGFLDESIAEFYELDNIMLNLIQGFALVAILIGCLGLYGLIAFMALHKTKEIGVRKVLGATVPQILWLFGREFAKLLVIAFVIAAPIAWLGMDRYLADFSYRVTVGPGIFFTAIGITLAIAALTVAYRSIRAAVANPVASLRSE</sequence>
<feature type="domain" description="ABC3 transporter permease C-terminal" evidence="7">
    <location>
        <begin position="287"/>
        <end position="395"/>
    </location>
</feature>
<dbReference type="PANTHER" id="PTHR30572:SF18">
    <property type="entry name" value="ABC-TYPE MACROLIDE FAMILY EXPORT SYSTEM PERMEASE COMPONENT 2"/>
    <property type="match status" value="1"/>
</dbReference>
<organism evidence="9 10">
    <name type="scientific">Parapedobacter luteus</name>
    <dbReference type="NCBI Taxonomy" id="623280"/>
    <lineage>
        <taxon>Bacteria</taxon>
        <taxon>Pseudomonadati</taxon>
        <taxon>Bacteroidota</taxon>
        <taxon>Sphingobacteriia</taxon>
        <taxon>Sphingobacteriales</taxon>
        <taxon>Sphingobacteriaceae</taxon>
        <taxon>Parapedobacter</taxon>
    </lineage>
</organism>
<dbReference type="Pfam" id="PF12704">
    <property type="entry name" value="MacB_PCD"/>
    <property type="match status" value="2"/>
</dbReference>
<dbReference type="PANTHER" id="PTHR30572">
    <property type="entry name" value="MEMBRANE COMPONENT OF TRANSPORTER-RELATED"/>
    <property type="match status" value="1"/>
</dbReference>
<dbReference type="OrthoDB" id="1451596at2"/>
<dbReference type="InterPro" id="IPR025857">
    <property type="entry name" value="MacB_PCD"/>
</dbReference>
<feature type="domain" description="ABC3 transporter permease C-terminal" evidence="7">
    <location>
        <begin position="675"/>
        <end position="786"/>
    </location>
</feature>